<comment type="caution">
    <text evidence="1">The sequence shown here is derived from an EMBL/GenBank/DDBJ whole genome shotgun (WGS) entry which is preliminary data.</text>
</comment>
<evidence type="ECO:0000313" key="1">
    <source>
        <dbReference type="EMBL" id="OME89791.1"/>
    </source>
</evidence>
<evidence type="ECO:0008006" key="3">
    <source>
        <dbReference type="Google" id="ProtNLM"/>
    </source>
</evidence>
<dbReference type="AlphaFoldDB" id="A0A1R1AW53"/>
<evidence type="ECO:0000313" key="2">
    <source>
        <dbReference type="Proteomes" id="UP000187074"/>
    </source>
</evidence>
<accession>A0A1R1AW53</accession>
<organism evidence="1 2">
    <name type="scientific">Paenibacillus lautus</name>
    <name type="common">Bacillus lautus</name>
    <dbReference type="NCBI Taxonomy" id="1401"/>
    <lineage>
        <taxon>Bacteria</taxon>
        <taxon>Bacillati</taxon>
        <taxon>Bacillota</taxon>
        <taxon>Bacilli</taxon>
        <taxon>Bacillales</taxon>
        <taxon>Paenibacillaceae</taxon>
        <taxon>Paenibacillus</taxon>
    </lineage>
</organism>
<name>A0A1R1AW53_PAELA</name>
<dbReference type="Proteomes" id="UP000187074">
    <property type="component" value="Unassembled WGS sequence"/>
</dbReference>
<sequence>MKKLIRRMVAILVLVLIILAVTCPNEADYNRWLSKEYGITCVNTGIENKCSKSGKEIRFKSGHIKHAAIYMGVEQIYTEDNKDYQLRAVGILNTFFKY</sequence>
<gene>
    <name evidence="1" type="ORF">BK123_25875</name>
</gene>
<dbReference type="STRING" id="1401.BK123_25875"/>
<dbReference type="EMBL" id="MRTF01000009">
    <property type="protein sequence ID" value="OME89791.1"/>
    <property type="molecule type" value="Genomic_DNA"/>
</dbReference>
<proteinExistence type="predicted"/>
<protein>
    <recommendedName>
        <fullName evidence="3">DUF4359 domain-containing protein</fullName>
    </recommendedName>
</protein>
<reference evidence="1 2" key="1">
    <citation type="submission" date="2016-11" db="EMBL/GenBank/DDBJ databases">
        <title>Paenibacillus species isolates.</title>
        <authorList>
            <person name="Beno S.M."/>
        </authorList>
    </citation>
    <scope>NUCLEOTIDE SEQUENCE [LARGE SCALE GENOMIC DNA]</scope>
    <source>
        <strain evidence="1 2">FSL F4-0100</strain>
    </source>
</reference>